<protein>
    <submittedName>
        <fullName evidence="1">Uncharacterized protein</fullName>
    </submittedName>
</protein>
<proteinExistence type="predicted"/>
<sequence length="130" mass="14066">MLIELSHIGKGGLSFKESIFGYSFVLLKFQFVLLRLKNEDLVGLASGFVPWGTLSTLEEGLGALNTIGSAALQMANMRSVKRGSLGVYPYFAIDTTSGIEKETLEFLRVLAEYQNSASEGDKTSSAHANP</sequence>
<organism evidence="1">
    <name type="scientific">Tanacetum cinerariifolium</name>
    <name type="common">Dalmatian daisy</name>
    <name type="synonym">Chrysanthemum cinerariifolium</name>
    <dbReference type="NCBI Taxonomy" id="118510"/>
    <lineage>
        <taxon>Eukaryota</taxon>
        <taxon>Viridiplantae</taxon>
        <taxon>Streptophyta</taxon>
        <taxon>Embryophyta</taxon>
        <taxon>Tracheophyta</taxon>
        <taxon>Spermatophyta</taxon>
        <taxon>Magnoliopsida</taxon>
        <taxon>eudicotyledons</taxon>
        <taxon>Gunneridae</taxon>
        <taxon>Pentapetalae</taxon>
        <taxon>asterids</taxon>
        <taxon>campanulids</taxon>
        <taxon>Asterales</taxon>
        <taxon>Asteraceae</taxon>
        <taxon>Asteroideae</taxon>
        <taxon>Anthemideae</taxon>
        <taxon>Anthemidinae</taxon>
        <taxon>Tanacetum</taxon>
    </lineage>
</organism>
<reference evidence="1" key="1">
    <citation type="journal article" date="2019" name="Sci. Rep.">
        <title>Draft genome of Tanacetum cinerariifolium, the natural source of mosquito coil.</title>
        <authorList>
            <person name="Yamashiro T."/>
            <person name="Shiraishi A."/>
            <person name="Satake H."/>
            <person name="Nakayama K."/>
        </authorList>
    </citation>
    <scope>NUCLEOTIDE SEQUENCE</scope>
</reference>
<comment type="caution">
    <text evidence="1">The sequence shown here is derived from an EMBL/GenBank/DDBJ whole genome shotgun (WGS) entry which is preliminary data.</text>
</comment>
<name>A0A6L2JNF0_TANCI</name>
<accession>A0A6L2JNF0</accession>
<dbReference type="EMBL" id="BKCJ010001053">
    <property type="protein sequence ID" value="GEU38453.1"/>
    <property type="molecule type" value="Genomic_DNA"/>
</dbReference>
<dbReference type="AlphaFoldDB" id="A0A6L2JNF0"/>
<evidence type="ECO:0000313" key="1">
    <source>
        <dbReference type="EMBL" id="GEU38453.1"/>
    </source>
</evidence>
<gene>
    <name evidence="1" type="ORF">Tci_010431</name>
</gene>